<proteinExistence type="predicted"/>
<dbReference type="Proteomes" id="UP001610335">
    <property type="component" value="Unassembled WGS sequence"/>
</dbReference>
<dbReference type="EMBL" id="JBFXLS010000001">
    <property type="protein sequence ID" value="KAL2835136.1"/>
    <property type="molecule type" value="Genomic_DNA"/>
</dbReference>
<sequence length="111" mass="12121">MAEMTCGFFIICLPCIPKIVKETGIVHHIKKLSKASGRKPYNGSYELGTDSHVSSNQARLNKLNEDAVRMKSLEASESTERLHDGARSLAITRTTQFTVTEGHAARQCGGS</sequence>
<evidence type="ECO:0000313" key="1">
    <source>
        <dbReference type="EMBL" id="KAL2835136.1"/>
    </source>
</evidence>
<evidence type="ECO:0000313" key="2">
    <source>
        <dbReference type="Proteomes" id="UP001610335"/>
    </source>
</evidence>
<gene>
    <name evidence="1" type="ORF">BDW59DRAFT_137193</name>
</gene>
<accession>A0ABR4J5H0</accession>
<protein>
    <submittedName>
        <fullName evidence="1">Uncharacterized protein</fullName>
    </submittedName>
</protein>
<comment type="caution">
    <text evidence="1">The sequence shown here is derived from an EMBL/GenBank/DDBJ whole genome shotgun (WGS) entry which is preliminary data.</text>
</comment>
<name>A0ABR4J5H0_9EURO</name>
<organism evidence="1 2">
    <name type="scientific">Aspergillus cavernicola</name>
    <dbReference type="NCBI Taxonomy" id="176166"/>
    <lineage>
        <taxon>Eukaryota</taxon>
        <taxon>Fungi</taxon>
        <taxon>Dikarya</taxon>
        <taxon>Ascomycota</taxon>
        <taxon>Pezizomycotina</taxon>
        <taxon>Eurotiomycetes</taxon>
        <taxon>Eurotiomycetidae</taxon>
        <taxon>Eurotiales</taxon>
        <taxon>Aspergillaceae</taxon>
        <taxon>Aspergillus</taxon>
        <taxon>Aspergillus subgen. Nidulantes</taxon>
    </lineage>
</organism>
<reference evidence="1 2" key="1">
    <citation type="submission" date="2024-07" db="EMBL/GenBank/DDBJ databases">
        <title>Section-level genome sequencing and comparative genomics of Aspergillus sections Usti and Cavernicolus.</title>
        <authorList>
            <consortium name="Lawrence Berkeley National Laboratory"/>
            <person name="Nybo J.L."/>
            <person name="Vesth T.C."/>
            <person name="Theobald S."/>
            <person name="Frisvad J.C."/>
            <person name="Larsen T.O."/>
            <person name="Kjaerboelling I."/>
            <person name="Rothschild-Mancinelli K."/>
            <person name="Lyhne E.K."/>
            <person name="Kogle M.E."/>
            <person name="Barry K."/>
            <person name="Clum A."/>
            <person name="Na H."/>
            <person name="Ledsgaard L."/>
            <person name="Lin J."/>
            <person name="Lipzen A."/>
            <person name="Kuo A."/>
            <person name="Riley R."/>
            <person name="Mondo S."/>
            <person name="LaButti K."/>
            <person name="Haridas S."/>
            <person name="Pangalinan J."/>
            <person name="Salamov A.A."/>
            <person name="Simmons B.A."/>
            <person name="Magnuson J.K."/>
            <person name="Chen J."/>
            <person name="Drula E."/>
            <person name="Henrissat B."/>
            <person name="Wiebenga A."/>
            <person name="Lubbers R.J."/>
            <person name="Gomes A.C."/>
            <person name="Makela M.R."/>
            <person name="Stajich J."/>
            <person name="Grigoriev I.V."/>
            <person name="Mortensen U.H."/>
            <person name="De vries R.P."/>
            <person name="Baker S.E."/>
            <person name="Andersen M.R."/>
        </authorList>
    </citation>
    <scope>NUCLEOTIDE SEQUENCE [LARGE SCALE GENOMIC DNA]</scope>
    <source>
        <strain evidence="1 2">CBS 600.67</strain>
    </source>
</reference>
<keyword evidence="2" id="KW-1185">Reference proteome</keyword>